<dbReference type="Proteomes" id="UP000595046">
    <property type="component" value="Chromosome"/>
</dbReference>
<proteinExistence type="predicted"/>
<dbReference type="EMBL" id="CP048882">
    <property type="protein sequence ID" value="QPP05266.1"/>
    <property type="molecule type" value="Genomic_DNA"/>
</dbReference>
<protein>
    <submittedName>
        <fullName evidence="1">Trypsin-like peptidase domain-containing protein</fullName>
    </submittedName>
</protein>
<reference evidence="2" key="1">
    <citation type="submission" date="2020-02" db="EMBL/GenBank/DDBJ databases">
        <title>Streptomyces sp. ASO4wet.</title>
        <authorList>
            <person name="Risdian C."/>
            <person name="Landwehr W."/>
            <person name="Schupp P."/>
            <person name="Wink J."/>
        </authorList>
    </citation>
    <scope>NUCLEOTIDE SEQUENCE [LARGE SCALE GENOMIC DNA]</scope>
    <source>
        <strain evidence="2">ASO4wet</strain>
    </source>
</reference>
<dbReference type="InterPro" id="IPR043504">
    <property type="entry name" value="Peptidase_S1_PA_chymotrypsin"/>
</dbReference>
<keyword evidence="2" id="KW-1185">Reference proteome</keyword>
<dbReference type="Gene3D" id="2.40.10.10">
    <property type="entry name" value="Trypsin-like serine proteases"/>
    <property type="match status" value="1"/>
</dbReference>
<dbReference type="Pfam" id="PF13365">
    <property type="entry name" value="Trypsin_2"/>
    <property type="match status" value="1"/>
</dbReference>
<organism evidence="1 2">
    <name type="scientific">Streptomyces bathyalis</name>
    <dbReference type="NCBI Taxonomy" id="2710756"/>
    <lineage>
        <taxon>Bacteria</taxon>
        <taxon>Bacillati</taxon>
        <taxon>Actinomycetota</taxon>
        <taxon>Actinomycetes</taxon>
        <taxon>Kitasatosporales</taxon>
        <taxon>Streptomycetaceae</taxon>
        <taxon>Streptomyces</taxon>
    </lineage>
</organism>
<sequence>MTSKGYWVDLSQADRRLGAGFLLTRRYVLTALHCLSRLDPLDDKVEIKFADGQQVSGHVCRLAQEADLALVEIAEVDQVRHPLPAAGIASPGDRWQGPYRPAPDDARLSGIVDHGRTSHKCERGGVIEALQLTADQHLGDYSGYSGGPVEGTVEGRDPVVLGILLEQVLDRCSSDGRAANVLIAATVAEALRRFDQFHVGHLIDVIRPPSGAPSVSGPGNPNGGTQEYINKGEAFLVALQQWADRGLIDTGQATELRFRAMQRLIDGEL</sequence>
<evidence type="ECO:0000313" key="1">
    <source>
        <dbReference type="EMBL" id="QPP05266.1"/>
    </source>
</evidence>
<dbReference type="InterPro" id="IPR009003">
    <property type="entry name" value="Peptidase_S1_PA"/>
</dbReference>
<dbReference type="AlphaFoldDB" id="A0A7T1T2L8"/>
<evidence type="ECO:0000313" key="2">
    <source>
        <dbReference type="Proteomes" id="UP000595046"/>
    </source>
</evidence>
<gene>
    <name evidence="1" type="ORF">G4Z16_01430</name>
</gene>
<dbReference type="RefSeq" id="WP_197348773.1">
    <property type="nucleotide sequence ID" value="NZ_CP048882.1"/>
</dbReference>
<name>A0A7T1T2L8_9ACTN</name>
<accession>A0A7T1T2L8</accession>
<dbReference type="KEGG" id="sbat:G4Z16_01430"/>
<dbReference type="SUPFAM" id="SSF50494">
    <property type="entry name" value="Trypsin-like serine proteases"/>
    <property type="match status" value="1"/>
</dbReference>